<organism evidence="2 3">
    <name type="scientific">Malassezia brasiliensis</name>
    <dbReference type="NCBI Taxonomy" id="1821822"/>
    <lineage>
        <taxon>Eukaryota</taxon>
        <taxon>Fungi</taxon>
        <taxon>Dikarya</taxon>
        <taxon>Basidiomycota</taxon>
        <taxon>Ustilaginomycotina</taxon>
        <taxon>Malasseziomycetes</taxon>
        <taxon>Malasseziales</taxon>
        <taxon>Malasseziaceae</taxon>
        <taxon>Malassezia</taxon>
    </lineage>
</organism>
<feature type="region of interest" description="Disordered" evidence="1">
    <location>
        <begin position="218"/>
        <end position="273"/>
    </location>
</feature>
<evidence type="ECO:0000313" key="2">
    <source>
        <dbReference type="EMBL" id="WFC94309.1"/>
    </source>
</evidence>
<evidence type="ECO:0000256" key="1">
    <source>
        <dbReference type="SAM" id="MobiDB-lite"/>
    </source>
</evidence>
<dbReference type="Proteomes" id="UP001216638">
    <property type="component" value="Chromosome 1"/>
</dbReference>
<proteinExistence type="predicted"/>
<reference evidence="2" key="1">
    <citation type="submission" date="2023-03" db="EMBL/GenBank/DDBJ databases">
        <title>Mating type loci evolution in Malassezia.</title>
        <authorList>
            <person name="Coelho M.A."/>
        </authorList>
    </citation>
    <scope>NUCLEOTIDE SEQUENCE</scope>
    <source>
        <strain evidence="2">CBS 14135</strain>
    </source>
</reference>
<feature type="compositionally biased region" description="Low complexity" evidence="1">
    <location>
        <begin position="315"/>
        <end position="330"/>
    </location>
</feature>
<feature type="region of interest" description="Disordered" evidence="1">
    <location>
        <begin position="171"/>
        <end position="194"/>
    </location>
</feature>
<dbReference type="EMBL" id="CP119951">
    <property type="protein sequence ID" value="WFC94309.1"/>
    <property type="molecule type" value="Genomic_DNA"/>
</dbReference>
<evidence type="ECO:0000313" key="3">
    <source>
        <dbReference type="Proteomes" id="UP001216638"/>
    </source>
</evidence>
<feature type="compositionally biased region" description="Basic and acidic residues" evidence="1">
    <location>
        <begin position="20"/>
        <end position="29"/>
    </location>
</feature>
<protein>
    <submittedName>
        <fullName evidence="2">Uncharacterized protein</fullName>
    </submittedName>
</protein>
<gene>
    <name evidence="2" type="ORF">MBRA1_000939</name>
</gene>
<feature type="region of interest" description="Disordered" evidence="1">
    <location>
        <begin position="1"/>
        <end position="32"/>
    </location>
</feature>
<feature type="region of interest" description="Disordered" evidence="1">
    <location>
        <begin position="285"/>
        <end position="338"/>
    </location>
</feature>
<sequence>MLSPPPDAMHEESYGGPDAVLHDPDDGAWRGRTSFSCSPRDFRLPVAMAVEEGSHHRRSSSRRAVLPRDKHKMRVSEMLYGEKNPSEYEVASEARLQRHLLGTTDRRRREWAHDGSARVPWRRPVHEARIASLFGTTRGAAHEVPTAPRDPGALLDEELDDWMPSTPLALEASCSSEDDEPIDEDPRSSPGDAHEELMFGVASPSMPAAAPVPVPGAEAQAAHFGTKRKHESSASEESPGWARRRRPMLLATRKASARSSIHSTSPRSTSPRRVSLLYGQGALVSPSSSPLALGEPRRRGSTPVAQGSVLASFESASGTRTSRPSSPSTAWRTHTGSGPGYGSGAIGLRLGVHAPWEGVSLSSWLGGQAEGREVDEGVRCMGLG</sequence>
<name>A0AAF0DR88_9BASI</name>
<dbReference type="AlphaFoldDB" id="A0AAF0DR88"/>
<keyword evidence="3" id="KW-1185">Reference proteome</keyword>
<feature type="compositionally biased region" description="Low complexity" evidence="1">
    <location>
        <begin position="257"/>
        <end position="273"/>
    </location>
</feature>
<accession>A0AAF0DR88</accession>
<feature type="compositionally biased region" description="Basic and acidic residues" evidence="1">
    <location>
        <begin position="184"/>
        <end position="194"/>
    </location>
</feature>